<evidence type="ECO:0000313" key="2">
    <source>
        <dbReference type="EMBL" id="KAE8237521.1"/>
    </source>
</evidence>
<name>A0A8T8SD56_9BASI</name>
<proteinExistence type="predicted"/>
<organism evidence="2 3">
    <name type="scientific">Tilletia caries</name>
    <name type="common">wheat bunt fungus</name>
    <dbReference type="NCBI Taxonomy" id="13290"/>
    <lineage>
        <taxon>Eukaryota</taxon>
        <taxon>Fungi</taxon>
        <taxon>Dikarya</taxon>
        <taxon>Basidiomycota</taxon>
        <taxon>Ustilaginomycotina</taxon>
        <taxon>Exobasidiomycetes</taxon>
        <taxon>Tilletiales</taxon>
        <taxon>Tilletiaceae</taxon>
        <taxon>Tilletia</taxon>
    </lineage>
</organism>
<sequence length="467" mass="51002">MRTLLTCLGVTSPPPPPRSPASPCLEATSTRRNSSLYGLQFRTFAPHPQQGQQHCRSDRLSTVAWHAHQQDFPSLPQPPVITSTICIKILTSASLPLDTVSVGALGEALTAAFVTLVGLGGRIGEMGDGAWEARQCMISVATCGSASTQRLALSACQKSDDDGTSSSRYPHGTTDARARPQASICASSQQVDCVLALLLYLPEQWEHDNQHTRPQDRMCGTGHRAAIGIANVSRKTDTRLRSCLPLNHHTTIGQFSKSRRVNTTEQRFSWSRLDEDAHSSLLHTIYGQWCIAQDSENQYPLAGFKSQKGAVQRQRAAPATRTSGSSSLGSRSATRRWEHVLFPLAQPRQQVGPARHRQRTRTRRLDQRNGGSIALCAAACTVEMIRTWSASGAIMFGLDSWLSRGYTSVHSVVGHPSLGGAHQTLDRELFIHQQSHHHRHQQSSTIDTGVNTGISFITTDININSPS</sequence>
<evidence type="ECO:0000313" key="3">
    <source>
        <dbReference type="Proteomes" id="UP000077671"/>
    </source>
</evidence>
<feature type="compositionally biased region" description="Low complexity" evidence="1">
    <location>
        <begin position="319"/>
        <end position="332"/>
    </location>
</feature>
<accession>A0A8T8SD56</accession>
<evidence type="ECO:0000256" key="1">
    <source>
        <dbReference type="SAM" id="MobiDB-lite"/>
    </source>
</evidence>
<feature type="region of interest" description="Disordered" evidence="1">
    <location>
        <begin position="310"/>
        <end position="332"/>
    </location>
</feature>
<protein>
    <submittedName>
        <fullName evidence="2">Uncharacterized protein</fullName>
    </submittedName>
</protein>
<gene>
    <name evidence="2" type="ORF">A4X03_0g9092</name>
</gene>
<dbReference type="EMBL" id="LWDD02003290">
    <property type="protein sequence ID" value="KAE8237521.1"/>
    <property type="molecule type" value="Genomic_DNA"/>
</dbReference>
<reference evidence="2" key="1">
    <citation type="submission" date="2016-04" db="EMBL/GenBank/DDBJ databases">
        <authorList>
            <person name="Nguyen H.D."/>
            <person name="Kesanakurti P."/>
            <person name="Cullis J."/>
            <person name="Levesque C.A."/>
            <person name="Hambleton S."/>
        </authorList>
    </citation>
    <scope>NUCLEOTIDE SEQUENCE</scope>
    <source>
        <strain evidence="2">DAOMC 238032</strain>
    </source>
</reference>
<comment type="caution">
    <text evidence="2">The sequence shown here is derived from an EMBL/GenBank/DDBJ whole genome shotgun (WGS) entry which is preliminary data.</text>
</comment>
<dbReference type="AlphaFoldDB" id="A0A8T8SD56"/>
<reference evidence="2" key="2">
    <citation type="journal article" date="2019" name="IMA Fungus">
        <title>Genome sequencing and comparison of five Tilletia species to identify candidate genes for the detection of regulated species infecting wheat.</title>
        <authorList>
            <person name="Nguyen H.D.T."/>
            <person name="Sultana T."/>
            <person name="Kesanakurti P."/>
            <person name="Hambleton S."/>
        </authorList>
    </citation>
    <scope>NUCLEOTIDE SEQUENCE</scope>
    <source>
        <strain evidence="2">DAOMC 238032</strain>
    </source>
</reference>
<dbReference type="Proteomes" id="UP000077671">
    <property type="component" value="Unassembled WGS sequence"/>
</dbReference>